<keyword evidence="1" id="KW-1133">Transmembrane helix</keyword>
<evidence type="ECO:0008006" key="5">
    <source>
        <dbReference type="Google" id="ProtNLM"/>
    </source>
</evidence>
<name>A0A1Y2I7L5_TRAC3</name>
<protein>
    <recommendedName>
        <fullName evidence="5">ABC transmembrane type-1 domain-containing protein</fullName>
    </recommendedName>
</protein>
<sequence>MLSRDTRIRLWLLLSRACQAIAQDGDARSLASALQNINGMSSILSLIPVLSGKAQNVKAIGARTFPCSLVVSGLGAGRVLSKLQMGVMLLSADLYRNLVGELSYHHHEYVNVFSPSLIHVPTGTPERHSSNTIVNHNITEDYMVEAWFRTQGQPARVELGQRNGRRVFCGALVYLGMYALETFLCVQNAATGTALPLIILQTVSGVCWLSAVCVLQARRRLDKRYIYLNRGASMEYRCFQLITSGKHVQSAVLSTHLSNVREFNLFNSEYESKTLQAVGAAMIVSGIIDIFATVLVVGLSNWAYGWLALQLTLVAGKVFFSLEPMRRIPIVETKPLVDSISTLPQPAVDVHGGSPLASRASANFDNARLPILIETDPAYLFTDVCVAGNSVLQTATSIRWRSHTPGVYIGQPYYMEPEGDEKQPMPALSASRTSLGFAPPAQSSSFSEGRASIDTSIASTVSAALTATPAAQTHYPSSAPSPDSALLISATAPHATAGRLPATWFPSPGTPTSAAIYVKSSGSLPLVRYLALAEGRLTLSEKEPPAESNQALQREFLACLAEVVKANKVPSIEFIRAAEAMMRGIRGTMSDHWYMFGTTDLSRYLSNARRDILWNRFL</sequence>
<dbReference type="OrthoDB" id="2754405at2759"/>
<feature type="transmembrane region" description="Helical" evidence="1">
    <location>
        <begin position="194"/>
        <end position="215"/>
    </location>
</feature>
<evidence type="ECO:0000256" key="1">
    <source>
        <dbReference type="SAM" id="Phobius"/>
    </source>
</evidence>
<reference evidence="3 4" key="1">
    <citation type="journal article" date="2015" name="Biotechnol. Biofuels">
        <title>Enhanced degradation of softwood versus hardwood by the white-rot fungus Pycnoporus coccineus.</title>
        <authorList>
            <person name="Couturier M."/>
            <person name="Navarro D."/>
            <person name="Chevret D."/>
            <person name="Henrissat B."/>
            <person name="Piumi F."/>
            <person name="Ruiz-Duenas F.J."/>
            <person name="Martinez A.T."/>
            <person name="Grigoriev I.V."/>
            <person name="Riley R."/>
            <person name="Lipzen A."/>
            <person name="Berrin J.G."/>
            <person name="Master E.R."/>
            <person name="Rosso M.N."/>
        </authorList>
    </citation>
    <scope>NUCLEOTIDE SEQUENCE [LARGE SCALE GENOMIC DNA]</scope>
    <source>
        <strain evidence="3 4">BRFM310</strain>
    </source>
</reference>
<evidence type="ECO:0000313" key="4">
    <source>
        <dbReference type="Proteomes" id="UP000193067"/>
    </source>
</evidence>
<keyword evidence="1" id="KW-0812">Transmembrane</keyword>
<dbReference type="EMBL" id="KZ084157">
    <property type="protein sequence ID" value="OSC97129.1"/>
    <property type="molecule type" value="Genomic_DNA"/>
</dbReference>
<feature type="signal peptide" evidence="2">
    <location>
        <begin position="1"/>
        <end position="22"/>
    </location>
</feature>
<gene>
    <name evidence="3" type="ORF">PYCCODRAFT_1195894</name>
</gene>
<evidence type="ECO:0000256" key="2">
    <source>
        <dbReference type="SAM" id="SignalP"/>
    </source>
</evidence>
<dbReference type="Proteomes" id="UP000193067">
    <property type="component" value="Unassembled WGS sequence"/>
</dbReference>
<proteinExistence type="predicted"/>
<evidence type="ECO:0000313" key="3">
    <source>
        <dbReference type="EMBL" id="OSC97129.1"/>
    </source>
</evidence>
<keyword evidence="2" id="KW-0732">Signal</keyword>
<keyword evidence="4" id="KW-1185">Reference proteome</keyword>
<organism evidence="3 4">
    <name type="scientific">Trametes coccinea (strain BRFM310)</name>
    <name type="common">Pycnoporus coccineus</name>
    <dbReference type="NCBI Taxonomy" id="1353009"/>
    <lineage>
        <taxon>Eukaryota</taxon>
        <taxon>Fungi</taxon>
        <taxon>Dikarya</taxon>
        <taxon>Basidiomycota</taxon>
        <taxon>Agaricomycotina</taxon>
        <taxon>Agaricomycetes</taxon>
        <taxon>Polyporales</taxon>
        <taxon>Polyporaceae</taxon>
        <taxon>Trametes</taxon>
    </lineage>
</organism>
<feature type="chain" id="PRO_5012892368" description="ABC transmembrane type-1 domain-containing protein" evidence="2">
    <location>
        <begin position="23"/>
        <end position="618"/>
    </location>
</feature>
<accession>A0A1Y2I7L5</accession>
<keyword evidence="1" id="KW-0472">Membrane</keyword>
<dbReference type="AlphaFoldDB" id="A0A1Y2I7L5"/>
<feature type="transmembrane region" description="Helical" evidence="1">
    <location>
        <begin position="277"/>
        <end position="297"/>
    </location>
</feature>
<dbReference type="STRING" id="1353009.A0A1Y2I7L5"/>